<dbReference type="GO" id="GO:0005840">
    <property type="term" value="C:ribosome"/>
    <property type="evidence" value="ECO:0007669"/>
    <property type="project" value="UniProtKB-KW"/>
</dbReference>
<comment type="subunit">
    <text evidence="3 9">Part of the 50S ribosomal subunit; contacts the 5S rRNA.</text>
</comment>
<keyword evidence="6 9" id="KW-0689">Ribosomal protein</keyword>
<dbReference type="Pfam" id="PF00861">
    <property type="entry name" value="Ribosomal_L18p"/>
    <property type="match status" value="1"/>
</dbReference>
<evidence type="ECO:0000256" key="4">
    <source>
        <dbReference type="ARBA" id="ARBA00022730"/>
    </source>
</evidence>
<evidence type="ECO:0000256" key="7">
    <source>
        <dbReference type="ARBA" id="ARBA00023274"/>
    </source>
</evidence>
<evidence type="ECO:0000256" key="9">
    <source>
        <dbReference type="HAMAP-Rule" id="MF_01337"/>
    </source>
</evidence>
<dbReference type="AlphaFoldDB" id="A0A1Z1M5N0"/>
<dbReference type="InterPro" id="IPR005484">
    <property type="entry name" value="Ribosomal_uL18_bac/plant/anim"/>
</dbReference>
<comment type="similarity">
    <text evidence="2 9">Belongs to the universal ribosomal protein uL18 family.</text>
</comment>
<name>A0A1Z1M5N0_9FLOR</name>
<evidence type="ECO:0000256" key="6">
    <source>
        <dbReference type="ARBA" id="ARBA00022980"/>
    </source>
</evidence>
<keyword evidence="10" id="KW-0934">Plastid</keyword>
<sequence>MKQSNKTKRIQYSPNKIRLYIFKSNKHIYAQIIDDKNAKILTSCSTISKNIKKPSNCKTAQEVGKNIAVKLKNQGIENIIFDRGKHKYHGQIKALAEATRLEGINF</sequence>
<dbReference type="GeneID" id="33354077"/>
<evidence type="ECO:0000256" key="1">
    <source>
        <dbReference type="ARBA" id="ARBA00003898"/>
    </source>
</evidence>
<dbReference type="GO" id="GO:0009507">
    <property type="term" value="C:chloroplast"/>
    <property type="evidence" value="ECO:0007669"/>
    <property type="project" value="UniProtKB-SubCell"/>
</dbReference>
<dbReference type="CDD" id="cd00432">
    <property type="entry name" value="Ribosomal_L18_L5e"/>
    <property type="match status" value="1"/>
</dbReference>
<dbReference type="HAMAP" id="MF_01337_B">
    <property type="entry name" value="Ribosomal_uL18_B"/>
    <property type="match status" value="1"/>
</dbReference>
<dbReference type="GO" id="GO:1990904">
    <property type="term" value="C:ribonucleoprotein complex"/>
    <property type="evidence" value="ECO:0007669"/>
    <property type="project" value="UniProtKB-KW"/>
</dbReference>
<dbReference type="NCBIfam" id="TIGR00060">
    <property type="entry name" value="L18_bact"/>
    <property type="match status" value="1"/>
</dbReference>
<evidence type="ECO:0000256" key="5">
    <source>
        <dbReference type="ARBA" id="ARBA00022884"/>
    </source>
</evidence>
<keyword evidence="5 9" id="KW-0694">RNA-binding</keyword>
<dbReference type="InterPro" id="IPR057268">
    <property type="entry name" value="Ribosomal_L18"/>
</dbReference>
<reference evidence="10" key="1">
    <citation type="journal article" date="2017" name="J. Phycol.">
        <title>Analysis of chloroplast genomes and a supermatrix inform reclassification of the Rhodomelaceae (Rhodophyta).</title>
        <authorList>
            <person name="Diaz-Tapia P."/>
            <person name="Maggs C.A."/>
            <person name="West J.A."/>
            <person name="Verbruggen H."/>
        </authorList>
    </citation>
    <scope>NUCLEOTIDE SEQUENCE</scope>
    <source>
        <strain evidence="10">JW3046</strain>
    </source>
</reference>
<dbReference type="PANTHER" id="PTHR12899">
    <property type="entry name" value="39S RIBOSOMAL PROTEIN L18, MITOCHONDRIAL"/>
    <property type="match status" value="1"/>
</dbReference>
<keyword evidence="7 9" id="KW-0687">Ribonucleoprotein</keyword>
<comment type="subcellular location">
    <subcellularLocation>
        <location evidence="9">Plastid</location>
        <location evidence="9">Chloroplast</location>
    </subcellularLocation>
</comment>
<keyword evidence="4 9" id="KW-0699">rRNA-binding</keyword>
<dbReference type="InterPro" id="IPR004389">
    <property type="entry name" value="Ribosomal_uL18_bac-type"/>
</dbReference>
<evidence type="ECO:0000256" key="8">
    <source>
        <dbReference type="ARBA" id="ARBA00035303"/>
    </source>
</evidence>
<proteinExistence type="inferred from homology"/>
<accession>A0A1Z1M5N0</accession>
<protein>
    <recommendedName>
        <fullName evidence="8 9">Large ribosomal subunit protein uL18c</fullName>
    </recommendedName>
</protein>
<comment type="function">
    <text evidence="1 9">Binds 5S rRNA, forms part of the central protuberance of the 50S subunit.</text>
</comment>
<dbReference type="GO" id="GO:0006412">
    <property type="term" value="P:translation"/>
    <property type="evidence" value="ECO:0007669"/>
    <property type="project" value="UniProtKB-UniRule"/>
</dbReference>
<dbReference type="EMBL" id="MF101416">
    <property type="protein sequence ID" value="ARW61095.1"/>
    <property type="molecule type" value="Genomic_DNA"/>
</dbReference>
<evidence type="ECO:0000256" key="2">
    <source>
        <dbReference type="ARBA" id="ARBA00007116"/>
    </source>
</evidence>
<evidence type="ECO:0000313" key="10">
    <source>
        <dbReference type="EMBL" id="ARW61095.1"/>
    </source>
</evidence>
<dbReference type="SUPFAM" id="SSF53137">
    <property type="entry name" value="Translational machinery components"/>
    <property type="match status" value="1"/>
</dbReference>
<evidence type="ECO:0000256" key="3">
    <source>
        <dbReference type="ARBA" id="ARBA00011505"/>
    </source>
</evidence>
<dbReference type="Gene3D" id="3.30.420.100">
    <property type="match status" value="1"/>
</dbReference>
<dbReference type="GO" id="GO:0003735">
    <property type="term" value="F:structural constituent of ribosome"/>
    <property type="evidence" value="ECO:0007669"/>
    <property type="project" value="InterPro"/>
</dbReference>
<dbReference type="RefSeq" id="YP_009392533.1">
    <property type="nucleotide sequence ID" value="NC_035263.1"/>
</dbReference>
<keyword evidence="10" id="KW-0150">Chloroplast</keyword>
<organism evidence="10">
    <name type="scientific">Caloglossa monosticha</name>
    <dbReference type="NCBI Taxonomy" id="76906"/>
    <lineage>
        <taxon>Eukaryota</taxon>
        <taxon>Rhodophyta</taxon>
        <taxon>Florideophyceae</taxon>
        <taxon>Rhodymeniophycidae</taxon>
        <taxon>Ceramiales</taxon>
        <taxon>Delesseriaceae</taxon>
        <taxon>Caloglossa</taxon>
    </lineage>
</organism>
<dbReference type="PANTHER" id="PTHR12899:SF3">
    <property type="entry name" value="LARGE RIBOSOMAL SUBUNIT PROTEIN UL18M"/>
    <property type="match status" value="1"/>
</dbReference>
<geneLocation type="chloroplast" evidence="10"/>
<dbReference type="GO" id="GO:0008097">
    <property type="term" value="F:5S rRNA binding"/>
    <property type="evidence" value="ECO:0007669"/>
    <property type="project" value="TreeGrafter"/>
</dbReference>
<gene>
    <name evidence="9 10" type="primary">rpl18</name>
</gene>